<sequence length="394" mass="42739">MLPNSSLSFILPLIALAIYLQSGALWSLVGRVDIDKTRLVRWENSTALNNGDCEVVHAANACEDVKIHHASHTAFLACGDPLERTHWYPCAGTRDAERRAESSFREQLFKHDLKTGQTTELKVHGLSGDFITHGIDILSVPDDPSKIHIFAVNHARNGDSIAIFKHDLGSDAVHLVKNVKHPNIKTANGVAATGLLSFFVTNDHFAAKGPLRILEEKYGPFTWSSNVQHCDASSEEVSCKRVGGNFPNANGINLWEDRLFVGDSSNGTVTIFHIEDDKTLTKLQVVDVGAGADNINIVPTTGDPVVAVFPTLENLPSYRDNVKSLGKDFLVPAAALRLDHNKGYAPELLYYDDGSVISFMTAVAPDPVNDLLLVSGVLQYGGFAVCKVPSGAFS</sequence>
<dbReference type="EMBL" id="JAJGCB010000001">
    <property type="protein sequence ID" value="KAJ8995652.1"/>
    <property type="molecule type" value="Genomic_DNA"/>
</dbReference>
<gene>
    <name evidence="2" type="ORF">HRR80_000415</name>
</gene>
<evidence type="ECO:0000313" key="2">
    <source>
        <dbReference type="EMBL" id="KAJ8995652.1"/>
    </source>
</evidence>
<proteinExistence type="predicted"/>
<dbReference type="Proteomes" id="UP001161757">
    <property type="component" value="Unassembled WGS sequence"/>
</dbReference>
<feature type="chain" id="PRO_5043019559" evidence="1">
    <location>
        <begin position="18"/>
        <end position="394"/>
    </location>
</feature>
<evidence type="ECO:0000256" key="1">
    <source>
        <dbReference type="SAM" id="SignalP"/>
    </source>
</evidence>
<dbReference type="InterPro" id="IPR011042">
    <property type="entry name" value="6-blade_b-propeller_TolB-like"/>
</dbReference>
<protein>
    <submittedName>
        <fullName evidence="2">Uncharacterized protein</fullName>
    </submittedName>
</protein>
<name>A0AAN6F513_EXODE</name>
<dbReference type="PANTHER" id="PTHR11799:SF12">
    <property type="entry name" value="PARAOXONASE-RELATED"/>
    <property type="match status" value="1"/>
</dbReference>
<keyword evidence="1" id="KW-0732">Signal</keyword>
<evidence type="ECO:0000313" key="3">
    <source>
        <dbReference type="Proteomes" id="UP001161757"/>
    </source>
</evidence>
<dbReference type="AlphaFoldDB" id="A0AAN6F513"/>
<accession>A0AAN6F513</accession>
<feature type="signal peptide" evidence="1">
    <location>
        <begin position="1"/>
        <end position="17"/>
    </location>
</feature>
<organism evidence="2 3">
    <name type="scientific">Exophiala dermatitidis</name>
    <name type="common">Black yeast-like fungus</name>
    <name type="synonym">Wangiella dermatitidis</name>
    <dbReference type="NCBI Taxonomy" id="5970"/>
    <lineage>
        <taxon>Eukaryota</taxon>
        <taxon>Fungi</taxon>
        <taxon>Dikarya</taxon>
        <taxon>Ascomycota</taxon>
        <taxon>Pezizomycotina</taxon>
        <taxon>Eurotiomycetes</taxon>
        <taxon>Chaetothyriomycetidae</taxon>
        <taxon>Chaetothyriales</taxon>
        <taxon>Herpotrichiellaceae</taxon>
        <taxon>Exophiala</taxon>
    </lineage>
</organism>
<dbReference type="Gene3D" id="2.120.10.30">
    <property type="entry name" value="TolB, C-terminal domain"/>
    <property type="match status" value="1"/>
</dbReference>
<reference evidence="2" key="1">
    <citation type="submission" date="2023-01" db="EMBL/GenBank/DDBJ databases">
        <title>Exophiala dermititidis isolated from Cystic Fibrosis Patient.</title>
        <authorList>
            <person name="Kurbessoian T."/>
            <person name="Crocker A."/>
            <person name="Murante D."/>
            <person name="Hogan D.A."/>
            <person name="Stajich J.E."/>
        </authorList>
    </citation>
    <scope>NUCLEOTIDE SEQUENCE</scope>
    <source>
        <strain evidence="2">Ex8</strain>
    </source>
</reference>
<dbReference type="SUPFAM" id="SSF63829">
    <property type="entry name" value="Calcium-dependent phosphotriesterase"/>
    <property type="match status" value="1"/>
</dbReference>
<dbReference type="InterPro" id="IPR051288">
    <property type="entry name" value="Serum_paraoxonase/arylesterase"/>
</dbReference>
<dbReference type="PANTHER" id="PTHR11799">
    <property type="entry name" value="PARAOXONASE"/>
    <property type="match status" value="1"/>
</dbReference>
<comment type="caution">
    <text evidence="2">The sequence shown here is derived from an EMBL/GenBank/DDBJ whole genome shotgun (WGS) entry which is preliminary data.</text>
</comment>